<dbReference type="EC" id="4.6.1.1" evidence="3"/>
<evidence type="ECO:0000256" key="4">
    <source>
        <dbReference type="ARBA" id="ARBA00022692"/>
    </source>
</evidence>
<dbReference type="EMBL" id="DAKRPA010000093">
    <property type="protein sequence ID" value="DAZ98958.1"/>
    <property type="molecule type" value="Genomic_DNA"/>
</dbReference>
<dbReference type="PANTHER" id="PTHR11920:SF335">
    <property type="entry name" value="GUANYLATE CYCLASE"/>
    <property type="match status" value="1"/>
</dbReference>
<dbReference type="InterPro" id="IPR001054">
    <property type="entry name" value="A/G_cyclase"/>
</dbReference>
<feature type="compositionally biased region" description="Polar residues" evidence="16">
    <location>
        <begin position="119"/>
        <end position="128"/>
    </location>
</feature>
<feature type="transmembrane region" description="Helical" evidence="17">
    <location>
        <begin position="271"/>
        <end position="289"/>
    </location>
</feature>
<dbReference type="GO" id="GO:0001653">
    <property type="term" value="F:peptide receptor activity"/>
    <property type="evidence" value="ECO:0007669"/>
    <property type="project" value="TreeGrafter"/>
</dbReference>
<name>A0AAV2YYV0_9STRA</name>
<evidence type="ECO:0000256" key="16">
    <source>
        <dbReference type="SAM" id="MobiDB-lite"/>
    </source>
</evidence>
<keyword evidence="4 17" id="KW-0812">Transmembrane</keyword>
<feature type="transmembrane region" description="Helical" evidence="17">
    <location>
        <begin position="319"/>
        <end position="339"/>
    </location>
</feature>
<feature type="transmembrane region" description="Helical" evidence="17">
    <location>
        <begin position="966"/>
        <end position="983"/>
    </location>
</feature>
<feature type="region of interest" description="Disordered" evidence="16">
    <location>
        <begin position="1"/>
        <end position="21"/>
    </location>
</feature>
<accession>A0AAV2YYV0</accession>
<evidence type="ECO:0000256" key="1">
    <source>
        <dbReference type="ARBA" id="ARBA00001593"/>
    </source>
</evidence>
<feature type="compositionally biased region" description="Low complexity" evidence="16">
    <location>
        <begin position="694"/>
        <end position="709"/>
    </location>
</feature>
<keyword evidence="5" id="KW-0479">Metal-binding</keyword>
<keyword evidence="9 17" id="KW-1133">Transmembrane helix</keyword>
<keyword evidence="7" id="KW-0067">ATP-binding</keyword>
<dbReference type="Pfam" id="PF00211">
    <property type="entry name" value="Guanylate_cyc"/>
    <property type="match status" value="2"/>
</dbReference>
<feature type="transmembrane region" description="Helical" evidence="17">
    <location>
        <begin position="901"/>
        <end position="922"/>
    </location>
</feature>
<feature type="domain" description="Guanylate cyclase" evidence="18">
    <location>
        <begin position="1129"/>
        <end position="1257"/>
    </location>
</feature>
<feature type="compositionally biased region" description="Low complexity" evidence="16">
    <location>
        <begin position="60"/>
        <end position="70"/>
    </location>
</feature>
<dbReference type="InterPro" id="IPR029787">
    <property type="entry name" value="Nucleotide_cyclase"/>
</dbReference>
<gene>
    <name evidence="19" type="ORF">N0F65_000490</name>
</gene>
<dbReference type="GO" id="GO:0005524">
    <property type="term" value="F:ATP binding"/>
    <property type="evidence" value="ECO:0007669"/>
    <property type="project" value="UniProtKB-KW"/>
</dbReference>
<feature type="region of interest" description="Disordered" evidence="16">
    <location>
        <begin position="49"/>
        <end position="91"/>
    </location>
</feature>
<evidence type="ECO:0000256" key="13">
    <source>
        <dbReference type="ARBA" id="ARBA00032597"/>
    </source>
</evidence>
<evidence type="ECO:0000256" key="3">
    <source>
        <dbReference type="ARBA" id="ARBA00012201"/>
    </source>
</evidence>
<dbReference type="InterPro" id="IPR050401">
    <property type="entry name" value="Cyclic_nucleotide_synthase"/>
</dbReference>
<sequence length="1307" mass="146237">MTGKVHAVESAQATGNSSFNRVAVHPENKHYADEGSSTALMTASDATITDGAKPTMAQMRRSSSVSSSFFRRLDRRRKQEQGEEDLEHRNGAEKEKALLHGGMGSSDNALGQHSGQMLRTNTKISPDSTRGKRTSLETPRDSSVMRTKQLTEFGFFLKIMEDVAIHYVTLYFINANSSAVITKMEQSFSKYYANSQKKLYLRGLAVQVLFMTATFAYEYVLLYGTGSISARFLKSRPSNADEKFYIVVGFKAGVVLPVILLTYIRAKRHRYLDDFWLTWICVVVVSSYPLIFNKLTSDAGVTWLCLQIMYIYSCTPIRFFPCSVFCLLYLVLYVVVMLASFSDPDSTTDTDAQAQRANVSRETVFACLFYFLILISSQTREIAIRVSYMSELMVLLQQEQLRMEEGRSKSLLNSMLPESIVAQLQSGRELIADEYPQATVLFCEVCDFDYFSSKMKPQQVVELLNIIFSKFDKLVDVHQVHKVETIGAVYMVVGGCPDAIPNHTELVANLAMDMIRCMPDISDKIARKAWGDTVKNLNVRIGINTGGLMAGVLGIRNPRFKLFGDTVNVASRMETTNLPGQIQITEATNRILCDKYVTTMRGKVFVKGRGDMNTYFLRGKGNVLIPLPPVIPPSSLTPPAASPSKHTSHAHGFGAQNGGHGSHATAPEPQIRHATNPVIGAAQQVPSTQPIPPSNAESNANESTSSAEPSHPPLLPQKRSSNARHPRRQGSRNTQDIANKQSSLADLLTIASSKPPSTMTTTQEVLATQLSTAKANEVLTSTIAATPQSQNSDIASKRRHGTITQLTAAGSQTLRHISSRQRSMFRENIFDIVEDAEDQTSTDVIPAGASSEVMKLPKGLTQWEVLFRVHSSDRSRTNLSREAYEFEESYRLENRGRQLRLLRLTMLCFIVMKPFITLYISVRLGSQRKFMQSHLMFVLNFCFLLPLVIAYVLFTFSHQFRRWEQSTTVVIILLMALVLNMEGMAVNSLGHAYLSVIALYQCYFGNVSFIFRLMIGMIILGVFLVSMLTPLFDNVFPVDTDSRDPFRVGRNGAYIFFFFIAQAWVVFYSEFKQRINHYREMTLNSQKQKLVDEEARITKLLLNLLPETIVHKLKEDPEATIADFFDSATVLFTDMVNFTAYSSKVSAMELVQFLNDMYTRFDTIAEKENLYKVEIIGDAYFVVGGCPVVSHNNALAVVTAATDMFAALPMLRRNCGVPDLNIRIGVHSGPVLAGVVGIKDPRYHLFGETVTIAHFLESNGVPGRIHISESTWARMNKDTPSHGFKVEYHTLLSINGYSKKIRTYFVL</sequence>
<protein>
    <recommendedName>
        <fullName evidence="3">adenylate cyclase</fullName>
        <ecNumber evidence="3">4.6.1.1</ecNumber>
    </recommendedName>
    <alternativeName>
        <fullName evidence="13">ATP pyrophosphate-lyase</fullName>
    </alternativeName>
    <alternativeName>
        <fullName evidence="14">Adenylyl cyclase</fullName>
    </alternativeName>
</protein>
<evidence type="ECO:0000256" key="15">
    <source>
        <dbReference type="RuleBase" id="RU000405"/>
    </source>
</evidence>
<evidence type="ECO:0000256" key="17">
    <source>
        <dbReference type="SAM" id="Phobius"/>
    </source>
</evidence>
<evidence type="ECO:0000256" key="10">
    <source>
        <dbReference type="ARBA" id="ARBA00022998"/>
    </source>
</evidence>
<evidence type="ECO:0000313" key="19">
    <source>
        <dbReference type="EMBL" id="DAZ98958.1"/>
    </source>
</evidence>
<dbReference type="GO" id="GO:0007168">
    <property type="term" value="P:receptor guanylyl cyclase signaling pathway"/>
    <property type="evidence" value="ECO:0007669"/>
    <property type="project" value="TreeGrafter"/>
</dbReference>
<dbReference type="PROSITE" id="PS50125">
    <property type="entry name" value="GUANYLATE_CYCLASE_2"/>
    <property type="match status" value="2"/>
</dbReference>
<comment type="subcellular location">
    <subcellularLocation>
        <location evidence="2">Membrane</location>
    </subcellularLocation>
</comment>
<keyword evidence="12 15" id="KW-0456">Lyase</keyword>
<evidence type="ECO:0000256" key="11">
    <source>
        <dbReference type="ARBA" id="ARBA00023136"/>
    </source>
</evidence>
<feature type="region of interest" description="Disordered" evidence="16">
    <location>
        <begin position="634"/>
        <end position="668"/>
    </location>
</feature>
<comment type="similarity">
    <text evidence="15">Belongs to the adenylyl cyclase class-4/guanylyl cyclase family.</text>
</comment>
<dbReference type="PANTHER" id="PTHR11920">
    <property type="entry name" value="GUANYLYL CYCLASE"/>
    <property type="match status" value="1"/>
</dbReference>
<evidence type="ECO:0000256" key="12">
    <source>
        <dbReference type="ARBA" id="ARBA00023239"/>
    </source>
</evidence>
<dbReference type="Gene3D" id="3.30.70.1230">
    <property type="entry name" value="Nucleotide cyclase"/>
    <property type="match status" value="2"/>
</dbReference>
<evidence type="ECO:0000256" key="9">
    <source>
        <dbReference type="ARBA" id="ARBA00022989"/>
    </source>
</evidence>
<keyword evidence="10" id="KW-0115">cAMP biosynthesis</keyword>
<dbReference type="SMART" id="SM00044">
    <property type="entry name" value="CYCc"/>
    <property type="match status" value="2"/>
</dbReference>
<evidence type="ECO:0000313" key="20">
    <source>
        <dbReference type="Proteomes" id="UP001146120"/>
    </source>
</evidence>
<dbReference type="Proteomes" id="UP001146120">
    <property type="component" value="Unassembled WGS sequence"/>
</dbReference>
<dbReference type="CDD" id="cd07302">
    <property type="entry name" value="CHD"/>
    <property type="match status" value="2"/>
</dbReference>
<dbReference type="FunFam" id="3.30.70.1230:FF:000053">
    <property type="entry name" value="Guanylate cyclase, putative"/>
    <property type="match status" value="1"/>
</dbReference>
<evidence type="ECO:0000256" key="6">
    <source>
        <dbReference type="ARBA" id="ARBA00022741"/>
    </source>
</evidence>
<reference evidence="19" key="1">
    <citation type="submission" date="2022-11" db="EMBL/GenBank/DDBJ databases">
        <authorList>
            <person name="Morgan W.R."/>
            <person name="Tartar A."/>
        </authorList>
    </citation>
    <scope>NUCLEOTIDE SEQUENCE</scope>
    <source>
        <strain evidence="19">ARSEF 373</strain>
    </source>
</reference>
<feature type="transmembrane region" description="Helical" evidence="17">
    <location>
        <begin position="359"/>
        <end position="375"/>
    </location>
</feature>
<keyword evidence="6" id="KW-0547">Nucleotide-binding</keyword>
<dbReference type="GO" id="GO:0004383">
    <property type="term" value="F:guanylate cyclase activity"/>
    <property type="evidence" value="ECO:0007669"/>
    <property type="project" value="TreeGrafter"/>
</dbReference>
<evidence type="ECO:0000256" key="5">
    <source>
        <dbReference type="ARBA" id="ARBA00022723"/>
    </source>
</evidence>
<feature type="region of interest" description="Disordered" evidence="16">
    <location>
        <begin position="684"/>
        <end position="739"/>
    </location>
</feature>
<evidence type="ECO:0000256" key="14">
    <source>
        <dbReference type="ARBA" id="ARBA00032637"/>
    </source>
</evidence>
<feature type="transmembrane region" description="Helical" evidence="17">
    <location>
        <begin position="1013"/>
        <end position="1032"/>
    </location>
</feature>
<feature type="transmembrane region" description="Helical" evidence="17">
    <location>
        <begin position="244"/>
        <end position="264"/>
    </location>
</feature>
<reference evidence="19" key="2">
    <citation type="journal article" date="2023" name="Microbiol Resour">
        <title>Decontamination and Annotation of the Draft Genome Sequence of the Oomycete Lagenidium giganteum ARSEF 373.</title>
        <authorList>
            <person name="Morgan W.R."/>
            <person name="Tartar A."/>
        </authorList>
    </citation>
    <scope>NUCLEOTIDE SEQUENCE</scope>
    <source>
        <strain evidence="19">ARSEF 373</strain>
    </source>
</reference>
<feature type="compositionally biased region" description="Polar residues" evidence="16">
    <location>
        <begin position="11"/>
        <end position="20"/>
    </location>
</feature>
<evidence type="ECO:0000259" key="18">
    <source>
        <dbReference type="PROSITE" id="PS50125"/>
    </source>
</evidence>
<feature type="region of interest" description="Disordered" evidence="16">
    <location>
        <begin position="119"/>
        <end position="143"/>
    </location>
</feature>
<keyword evidence="8" id="KW-0460">Magnesium</keyword>
<dbReference type="InterPro" id="IPR018297">
    <property type="entry name" value="A/G_cyclase_CS"/>
</dbReference>
<feature type="transmembrane region" description="Helical" evidence="17">
    <location>
        <begin position="934"/>
        <end position="954"/>
    </location>
</feature>
<dbReference type="GO" id="GO:0006171">
    <property type="term" value="P:cAMP biosynthetic process"/>
    <property type="evidence" value="ECO:0007669"/>
    <property type="project" value="UniProtKB-KW"/>
</dbReference>
<dbReference type="SUPFAM" id="SSF55073">
    <property type="entry name" value="Nucleotide cyclase"/>
    <property type="match status" value="2"/>
</dbReference>
<keyword evidence="20" id="KW-1185">Reference proteome</keyword>
<proteinExistence type="inferred from homology"/>
<dbReference type="GO" id="GO:0004016">
    <property type="term" value="F:adenylate cyclase activity"/>
    <property type="evidence" value="ECO:0007669"/>
    <property type="project" value="UniProtKB-EC"/>
</dbReference>
<feature type="compositionally biased region" description="Basic and acidic residues" evidence="16">
    <location>
        <begin position="77"/>
        <end position="91"/>
    </location>
</feature>
<feature type="transmembrane region" description="Helical" evidence="17">
    <location>
        <begin position="199"/>
        <end position="224"/>
    </location>
</feature>
<comment type="catalytic activity">
    <reaction evidence="1">
        <text>ATP = 3',5'-cyclic AMP + diphosphate</text>
        <dbReference type="Rhea" id="RHEA:15389"/>
        <dbReference type="ChEBI" id="CHEBI:30616"/>
        <dbReference type="ChEBI" id="CHEBI:33019"/>
        <dbReference type="ChEBI" id="CHEBI:58165"/>
        <dbReference type="EC" id="4.6.1.1"/>
    </reaction>
</comment>
<keyword evidence="11 17" id="KW-0472">Membrane</keyword>
<organism evidence="19 20">
    <name type="scientific">Lagenidium giganteum</name>
    <dbReference type="NCBI Taxonomy" id="4803"/>
    <lineage>
        <taxon>Eukaryota</taxon>
        <taxon>Sar</taxon>
        <taxon>Stramenopiles</taxon>
        <taxon>Oomycota</taxon>
        <taxon>Peronosporomycetes</taxon>
        <taxon>Pythiales</taxon>
        <taxon>Pythiaceae</taxon>
    </lineage>
</organism>
<feature type="transmembrane region" description="Helical" evidence="17">
    <location>
        <begin position="1052"/>
        <end position="1071"/>
    </location>
</feature>
<feature type="domain" description="Guanylate cyclase" evidence="18">
    <location>
        <begin position="439"/>
        <end position="574"/>
    </location>
</feature>
<dbReference type="GO" id="GO:0005886">
    <property type="term" value="C:plasma membrane"/>
    <property type="evidence" value="ECO:0007669"/>
    <property type="project" value="TreeGrafter"/>
</dbReference>
<evidence type="ECO:0000256" key="8">
    <source>
        <dbReference type="ARBA" id="ARBA00022842"/>
    </source>
</evidence>
<evidence type="ECO:0000256" key="7">
    <source>
        <dbReference type="ARBA" id="ARBA00022840"/>
    </source>
</evidence>
<evidence type="ECO:0000256" key="2">
    <source>
        <dbReference type="ARBA" id="ARBA00004370"/>
    </source>
</evidence>
<dbReference type="PROSITE" id="PS00452">
    <property type="entry name" value="GUANYLATE_CYCLASE_1"/>
    <property type="match status" value="2"/>
</dbReference>
<dbReference type="FunFam" id="3.30.70.1230:FF:000033">
    <property type="entry name" value="Adenylate cyclase"/>
    <property type="match status" value="1"/>
</dbReference>
<dbReference type="GO" id="GO:0046872">
    <property type="term" value="F:metal ion binding"/>
    <property type="evidence" value="ECO:0007669"/>
    <property type="project" value="UniProtKB-KW"/>
</dbReference>
<comment type="caution">
    <text evidence="19">The sequence shown here is derived from an EMBL/GenBank/DDBJ whole genome shotgun (WGS) entry which is preliminary data.</text>
</comment>
<feature type="compositionally biased region" description="Basic residues" evidence="16">
    <location>
        <begin position="721"/>
        <end position="730"/>
    </location>
</feature>
<dbReference type="GO" id="GO:0035556">
    <property type="term" value="P:intracellular signal transduction"/>
    <property type="evidence" value="ECO:0007669"/>
    <property type="project" value="InterPro"/>
</dbReference>